<comment type="subcellular location">
    <subcellularLocation>
        <location evidence="2">Cell membrane</location>
        <topology evidence="2">Lipid-anchor</topology>
        <topology evidence="2">GPI-anchor</topology>
    </subcellularLocation>
</comment>
<protein>
    <submittedName>
        <fullName evidence="10">Variant surface glycoprotein 1125.4130</fullName>
    </submittedName>
</protein>
<dbReference type="EMBL" id="KX700705">
    <property type="protein sequence ID" value="APD74661.1"/>
    <property type="molecule type" value="Genomic_DNA"/>
</dbReference>
<evidence type="ECO:0000259" key="9">
    <source>
        <dbReference type="Pfam" id="PF10659"/>
    </source>
</evidence>
<keyword evidence="4" id="KW-0336">GPI-anchor</keyword>
<organism evidence="10">
    <name type="scientific">Trypanosoma brucei</name>
    <dbReference type="NCBI Taxonomy" id="5691"/>
    <lineage>
        <taxon>Eukaryota</taxon>
        <taxon>Discoba</taxon>
        <taxon>Euglenozoa</taxon>
        <taxon>Kinetoplastea</taxon>
        <taxon>Metakinetoplastina</taxon>
        <taxon>Trypanosomatida</taxon>
        <taxon>Trypanosomatidae</taxon>
        <taxon>Trypanosoma</taxon>
    </lineage>
</organism>
<keyword evidence="6" id="KW-0325">Glycoprotein</keyword>
<evidence type="ECO:0000256" key="2">
    <source>
        <dbReference type="ARBA" id="ARBA00004609"/>
    </source>
</evidence>
<dbReference type="SUPFAM" id="SSF58087">
    <property type="entry name" value="Variant surface glycoprotein (N-terminal domain)"/>
    <property type="match status" value="1"/>
</dbReference>
<dbReference type="VEuPathDB" id="TriTrypDB:Tb927.9.17850"/>
<dbReference type="VEuPathDB" id="TriTrypDB:Tb427_000195300"/>
<keyword evidence="5" id="KW-0472">Membrane</keyword>
<evidence type="ECO:0000256" key="8">
    <source>
        <dbReference type="SAM" id="SignalP"/>
    </source>
</evidence>
<feature type="signal peptide" evidence="8">
    <location>
        <begin position="1"/>
        <end position="26"/>
    </location>
</feature>
<evidence type="ECO:0000313" key="10">
    <source>
        <dbReference type="EMBL" id="APD74661.1"/>
    </source>
</evidence>
<keyword evidence="8" id="KW-0732">Signal</keyword>
<evidence type="ECO:0000256" key="1">
    <source>
        <dbReference type="ARBA" id="ARBA00002523"/>
    </source>
</evidence>
<feature type="domain" description="Trypanosome variant surface glycoprotein C-terminal" evidence="9">
    <location>
        <begin position="456"/>
        <end position="509"/>
    </location>
</feature>
<keyword evidence="7" id="KW-0449">Lipoprotein</keyword>
<proteinExistence type="predicted"/>
<reference evidence="10" key="1">
    <citation type="submission" date="2016-08" db="EMBL/GenBank/DDBJ databases">
        <title>VSG repertoire of Trypanosoma brucei EATRO 1125.</title>
        <authorList>
            <person name="Cross G.A."/>
        </authorList>
    </citation>
    <scope>NUCLEOTIDE SEQUENCE</scope>
    <source>
        <strain evidence="10">EATRO 1125</strain>
    </source>
</reference>
<name>A0A1J0R9R2_9TRYP</name>
<dbReference type="InterPro" id="IPR019609">
    <property type="entry name" value="Variant_surf_glycoprt_trypan_C"/>
</dbReference>
<evidence type="ECO:0000256" key="5">
    <source>
        <dbReference type="ARBA" id="ARBA00023136"/>
    </source>
</evidence>
<evidence type="ECO:0000256" key="4">
    <source>
        <dbReference type="ARBA" id="ARBA00022622"/>
    </source>
</evidence>
<sequence length="511" mass="55805">MRKTTKAAMSSIIYLAATMMSPAVGAKDQVAAKVTDVCKEKKYLQQLAGRLTAEILKQESALSSLETDLRLWKLAAVKQDKRQWRLYTALFFKATSLHREQAQKVKNTRTKIGHALQLTERHVGAINAIQELARTKVTERASKHGTNVATKINIALERTTGGAQLCKPLGEHENIDDDKPTPDFNLLDTIKLTPTTAMHKLMPDETLTLTGDSGCSPGQTNAAFATAIKGCTYASGHAIAASETAKANINHGTTVKVFNSEKQMQECATQPSEPNGETAFLTNLGKAICEALITGAETVETLSDADGNKLSGDGLIPNTVRNCDAAFSNMEKPSDSAPNKEFVNYLRTRYGDTTKVFKQTFITNAGTTHVALRQADKTDNKPINQTTTPEQQAAVLSNSEWERIKNEVESEKENTVTASAVDFKTTEEKCEGKPHGECKEEDGCEFKIGECKVKEGVKAEEKKEERCAGKGEKECKAPGCKLEGEMCKCFSIMVKKHFAMMVSAFMSLVAF</sequence>
<comment type="function">
    <text evidence="1">VSG forms a coat on the surface of the parasite. The trypanosome evades the immune response of the host by expressing a series of antigenically distinct VSGs from an estimated 1000 VSG genes.</text>
</comment>
<dbReference type="VEuPathDB" id="TriTrypDB:Tb1125.9.17850"/>
<evidence type="ECO:0000256" key="7">
    <source>
        <dbReference type="ARBA" id="ARBA00023288"/>
    </source>
</evidence>
<dbReference type="AlphaFoldDB" id="A0A1J0R9R2"/>
<dbReference type="Pfam" id="PF10659">
    <property type="entry name" value="Trypan_glycop_C"/>
    <property type="match status" value="2"/>
</dbReference>
<keyword evidence="3" id="KW-1003">Cell membrane</keyword>
<dbReference type="GO" id="GO:0005886">
    <property type="term" value="C:plasma membrane"/>
    <property type="evidence" value="ECO:0007669"/>
    <property type="project" value="UniProtKB-SubCell"/>
</dbReference>
<evidence type="ECO:0000256" key="6">
    <source>
        <dbReference type="ARBA" id="ARBA00023180"/>
    </source>
</evidence>
<accession>A0A1J0R9R2</accession>
<evidence type="ECO:0000256" key="3">
    <source>
        <dbReference type="ARBA" id="ARBA00022475"/>
    </source>
</evidence>
<feature type="chain" id="PRO_5009615358" evidence="8">
    <location>
        <begin position="27"/>
        <end position="511"/>
    </location>
</feature>
<dbReference type="Gene3D" id="3.30.1680.40">
    <property type="match status" value="1"/>
</dbReference>
<dbReference type="GO" id="GO:0098552">
    <property type="term" value="C:side of membrane"/>
    <property type="evidence" value="ECO:0007669"/>
    <property type="project" value="UniProtKB-KW"/>
</dbReference>
<feature type="domain" description="Trypanosome variant surface glycoprotein C-terminal" evidence="9">
    <location>
        <begin position="405"/>
        <end position="452"/>
    </location>
</feature>